<organism evidence="3 4">
    <name type="scientific">Marivita lacus</name>
    <dbReference type="NCBI Taxonomy" id="1323742"/>
    <lineage>
        <taxon>Bacteria</taxon>
        <taxon>Pseudomonadati</taxon>
        <taxon>Pseudomonadota</taxon>
        <taxon>Alphaproteobacteria</taxon>
        <taxon>Rhodobacterales</taxon>
        <taxon>Roseobacteraceae</taxon>
        <taxon>Marivita</taxon>
    </lineage>
</organism>
<dbReference type="EMBL" id="BMFC01000005">
    <property type="protein sequence ID" value="GGC06093.1"/>
    <property type="molecule type" value="Genomic_DNA"/>
</dbReference>
<evidence type="ECO:0000259" key="2">
    <source>
        <dbReference type="Pfam" id="PF03886"/>
    </source>
</evidence>
<dbReference type="InterPro" id="IPR005586">
    <property type="entry name" value="ABC_trans_aux"/>
</dbReference>
<proteinExistence type="predicted"/>
<evidence type="ECO:0000256" key="1">
    <source>
        <dbReference type="SAM" id="SignalP"/>
    </source>
</evidence>
<gene>
    <name evidence="3" type="ORF">GCM10011363_23500</name>
</gene>
<feature type="domain" description="ABC-type transport auxiliary lipoprotein component" evidence="2">
    <location>
        <begin position="39"/>
        <end position="199"/>
    </location>
</feature>
<sequence>MITWQALRRAMGATALALLSGCAAISAVSDAATPLDVFELRAPGSIPALAGRARAQDVIVEMPTTSGALSTDRILIRPNPVQAQYLPDVRWSEPTPQMVQTLMLRSIEATGAVRYVGRTPLGASGDFAIVTEVIDFQAEVTPDGETANVQITLLVRVVRERDASIVATRSLTGSAVAPSTETLTVIDAFNAASDQVFAEFASWVQTAL</sequence>
<keyword evidence="1" id="KW-0732">Signal</keyword>
<reference evidence="4" key="1">
    <citation type="journal article" date="2019" name="Int. J. Syst. Evol. Microbiol.">
        <title>The Global Catalogue of Microorganisms (GCM) 10K type strain sequencing project: providing services to taxonomists for standard genome sequencing and annotation.</title>
        <authorList>
            <consortium name="The Broad Institute Genomics Platform"/>
            <consortium name="The Broad Institute Genome Sequencing Center for Infectious Disease"/>
            <person name="Wu L."/>
            <person name="Ma J."/>
        </authorList>
    </citation>
    <scope>NUCLEOTIDE SEQUENCE [LARGE SCALE GENOMIC DNA]</scope>
    <source>
        <strain evidence="4">CGMCC 1.12478</strain>
    </source>
</reference>
<dbReference type="SUPFAM" id="SSF159594">
    <property type="entry name" value="XCC0632-like"/>
    <property type="match status" value="1"/>
</dbReference>
<dbReference type="Pfam" id="PF03886">
    <property type="entry name" value="ABC_trans_aux"/>
    <property type="match status" value="1"/>
</dbReference>
<evidence type="ECO:0000313" key="3">
    <source>
        <dbReference type="EMBL" id="GGC06093.1"/>
    </source>
</evidence>
<feature type="signal peptide" evidence="1">
    <location>
        <begin position="1"/>
        <end position="31"/>
    </location>
</feature>
<feature type="chain" id="PRO_5045558656" evidence="1">
    <location>
        <begin position="32"/>
        <end position="208"/>
    </location>
</feature>
<protein>
    <submittedName>
        <fullName evidence="3">ABC transporter</fullName>
    </submittedName>
</protein>
<dbReference type="RefSeq" id="WP_188482242.1">
    <property type="nucleotide sequence ID" value="NZ_BMFC01000005.1"/>
</dbReference>
<comment type="caution">
    <text evidence="3">The sequence shown here is derived from an EMBL/GenBank/DDBJ whole genome shotgun (WGS) entry which is preliminary data.</text>
</comment>
<dbReference type="Gene3D" id="3.40.50.10610">
    <property type="entry name" value="ABC-type transport auxiliary lipoprotein component"/>
    <property type="match status" value="1"/>
</dbReference>
<dbReference type="Proteomes" id="UP000645462">
    <property type="component" value="Unassembled WGS sequence"/>
</dbReference>
<evidence type="ECO:0000313" key="4">
    <source>
        <dbReference type="Proteomes" id="UP000645462"/>
    </source>
</evidence>
<keyword evidence="4" id="KW-1185">Reference proteome</keyword>
<name>A0ABQ1KRJ7_9RHOB</name>
<accession>A0ABQ1KRJ7</accession>